<dbReference type="AlphaFoldDB" id="A0A2M7W1B3"/>
<dbReference type="Gene3D" id="3.10.310.30">
    <property type="match status" value="1"/>
</dbReference>
<dbReference type="InterPro" id="IPR001667">
    <property type="entry name" value="DDH_dom"/>
</dbReference>
<dbReference type="PANTHER" id="PTHR47618:SF1">
    <property type="entry name" value="BIFUNCTIONAL OLIGORIBONUCLEASE AND PAP PHOSPHATASE NRNA"/>
    <property type="match status" value="1"/>
</dbReference>
<dbReference type="InterPro" id="IPR038763">
    <property type="entry name" value="DHH_sf"/>
</dbReference>
<dbReference type="PANTHER" id="PTHR47618">
    <property type="entry name" value="BIFUNCTIONAL OLIGORIBONUCLEASE AND PAP PHOSPHATASE NRNA"/>
    <property type="match status" value="1"/>
</dbReference>
<protein>
    <recommendedName>
        <fullName evidence="1">DDH domain-containing protein</fullName>
    </recommendedName>
</protein>
<reference evidence="3" key="1">
    <citation type="submission" date="2017-09" db="EMBL/GenBank/DDBJ databases">
        <title>Depth-based differentiation of microbial function through sediment-hosted aquifers and enrichment of novel symbionts in the deep terrestrial subsurface.</title>
        <authorList>
            <person name="Probst A.J."/>
            <person name="Ladd B."/>
            <person name="Jarett J.K."/>
            <person name="Geller-Mcgrath D.E."/>
            <person name="Sieber C.M.K."/>
            <person name="Emerson J.B."/>
            <person name="Anantharaman K."/>
            <person name="Thomas B.C."/>
            <person name="Malmstrom R."/>
            <person name="Stieglmeier M."/>
            <person name="Klingl A."/>
            <person name="Woyke T."/>
            <person name="Ryan C.M."/>
            <person name="Banfield J.F."/>
        </authorList>
    </citation>
    <scope>NUCLEOTIDE SEQUENCE [LARGE SCALE GENOMIC DNA]</scope>
</reference>
<dbReference type="InterPro" id="IPR051319">
    <property type="entry name" value="Oligoribo/pAp-PDE_c-di-AMP_PDE"/>
</dbReference>
<gene>
    <name evidence="2" type="ORF">COX64_04180</name>
</gene>
<dbReference type="Pfam" id="PF01368">
    <property type="entry name" value="DHH"/>
    <property type="match status" value="1"/>
</dbReference>
<name>A0A2M7W1B3_9BACT</name>
<proteinExistence type="predicted"/>
<evidence type="ECO:0000259" key="1">
    <source>
        <dbReference type="Pfam" id="PF01368"/>
    </source>
</evidence>
<dbReference type="Gene3D" id="3.90.1640.10">
    <property type="entry name" value="inorganic pyrophosphatase (n-terminal core)"/>
    <property type="match status" value="1"/>
</dbReference>
<comment type="caution">
    <text evidence="2">The sequence shown here is derived from an EMBL/GenBank/DDBJ whole genome shotgun (WGS) entry which is preliminary data.</text>
</comment>
<sequence>MENATQLIEKLDKLIKESSSILLVCHTGTDSDALASLIAMQKILTLHYKKDVVTALGERIPKSLSFIPGYGSVVNGSILEALEKRTPDLFICLDFSQLHMSSKFDAEKIEEFINKAGLPFVVIDHHPETYKNLDADIYLNLDPTSTSTNLHIIFHENLGLPILPEIADSLLFGIIADTNRFKYKYGADSQEKVLRIAAALIAQTTISIEDISNALGRMDLEMLKVSCAFIENVQFFSDTFAYTSLSEEDIAAKKLDQTKLGDAALYVANDIISMVNNAQRGFVLYPHFSEENTFTVRFRSCNEKFPVNEFAKALGGGGHAQSAAARIKAISIREAVNIVLNTLTNVQ</sequence>
<dbReference type="Proteomes" id="UP000228952">
    <property type="component" value="Unassembled WGS sequence"/>
</dbReference>
<feature type="domain" description="DDH" evidence="1">
    <location>
        <begin position="21"/>
        <end position="174"/>
    </location>
</feature>
<dbReference type="SUPFAM" id="SSF64182">
    <property type="entry name" value="DHH phosphoesterases"/>
    <property type="match status" value="1"/>
</dbReference>
<evidence type="ECO:0000313" key="3">
    <source>
        <dbReference type="Proteomes" id="UP000228952"/>
    </source>
</evidence>
<organism evidence="2 3">
    <name type="scientific">Candidatus Dojkabacteria bacterium CG_4_10_14_0_2_um_filter_Dojkabacteria_WS6_41_15</name>
    <dbReference type="NCBI Taxonomy" id="2014249"/>
    <lineage>
        <taxon>Bacteria</taxon>
        <taxon>Candidatus Dojkabacteria</taxon>
    </lineage>
</organism>
<evidence type="ECO:0000313" key="2">
    <source>
        <dbReference type="EMBL" id="PJA12747.1"/>
    </source>
</evidence>
<accession>A0A2M7W1B3</accession>
<dbReference type="EMBL" id="PFQB01000104">
    <property type="protein sequence ID" value="PJA12747.1"/>
    <property type="molecule type" value="Genomic_DNA"/>
</dbReference>